<evidence type="ECO:0000256" key="3">
    <source>
        <dbReference type="ARBA" id="ARBA00023242"/>
    </source>
</evidence>
<comment type="caution">
    <text evidence="5">The sequence shown here is derived from an EMBL/GenBank/DDBJ whole genome shotgun (WGS) entry which is preliminary data.</text>
</comment>
<accession>A0ABQ7J5L7</accession>
<dbReference type="PROSITE" id="PS00854">
    <property type="entry name" value="PROTEASOME_BETA_1"/>
    <property type="match status" value="1"/>
</dbReference>
<dbReference type="InterPro" id="IPR001353">
    <property type="entry name" value="Proteasome_sua/b"/>
</dbReference>
<dbReference type="PANTHER" id="PTHR32194:SF10">
    <property type="entry name" value="PROTEASOME SUBUNIT BETA TYPE-3"/>
    <property type="match status" value="1"/>
</dbReference>
<evidence type="ECO:0000256" key="1">
    <source>
        <dbReference type="ARBA" id="ARBA00022490"/>
    </source>
</evidence>
<dbReference type="PROSITE" id="PS51476">
    <property type="entry name" value="PROTEASOME_BETA_2"/>
    <property type="match status" value="1"/>
</dbReference>
<dbReference type="InterPro" id="IPR029055">
    <property type="entry name" value="Ntn_hydrolases_N"/>
</dbReference>
<sequence>MRRKYEASTCAEGLMGYNGSAMVAMTGKNCVAIATDSRLGIRSFSTVAENFQKVFKMNDRCFVGFSGLATDVQTMHQLLRFRMNLYSLKEQHNMQASVVVNLIGNMLYQHRFSPYLVSPMLAGLNDDGEPIISTYDFIGAKSSANDFVVGGSAAETLYGVCEALYKPDMEPEQLFETTSQCFLAGLDRTITAGWGAVIYIITEDGTLCRNIVSRMD</sequence>
<dbReference type="SUPFAM" id="SSF56235">
    <property type="entry name" value="N-terminal nucleophile aminohydrolases (Ntn hydrolases)"/>
    <property type="match status" value="1"/>
</dbReference>
<keyword evidence="6" id="KW-1185">Reference proteome</keyword>
<keyword evidence="2 4" id="KW-0647">Proteasome</keyword>
<dbReference type="InterPro" id="IPR023333">
    <property type="entry name" value="Proteasome_suB-type"/>
</dbReference>
<protein>
    <recommendedName>
        <fullName evidence="4">Proteasome subunit beta</fullName>
    </recommendedName>
</protein>
<evidence type="ECO:0000313" key="6">
    <source>
        <dbReference type="Proteomes" id="UP000823046"/>
    </source>
</evidence>
<dbReference type="EMBL" id="JADAQX010000833">
    <property type="protein sequence ID" value="KAF8819301.1"/>
    <property type="molecule type" value="Genomic_DNA"/>
</dbReference>
<organism evidence="5 6">
    <name type="scientific">Cardiosporidium cionae</name>
    <dbReference type="NCBI Taxonomy" id="476202"/>
    <lineage>
        <taxon>Eukaryota</taxon>
        <taxon>Sar</taxon>
        <taxon>Alveolata</taxon>
        <taxon>Apicomplexa</taxon>
        <taxon>Aconoidasida</taxon>
        <taxon>Nephromycida</taxon>
        <taxon>Cardiosporidium</taxon>
    </lineage>
</organism>
<dbReference type="Pfam" id="PF00227">
    <property type="entry name" value="Proteasome"/>
    <property type="match status" value="1"/>
</dbReference>
<dbReference type="Gene3D" id="3.60.20.10">
    <property type="entry name" value="Glutamine Phosphoribosylpyrophosphate, subunit 1, domain 1"/>
    <property type="match status" value="1"/>
</dbReference>
<name>A0ABQ7J5L7_9APIC</name>
<gene>
    <name evidence="5" type="ORF">IE077_001209</name>
</gene>
<evidence type="ECO:0000256" key="2">
    <source>
        <dbReference type="ARBA" id="ARBA00022942"/>
    </source>
</evidence>
<dbReference type="GO" id="GO:0000502">
    <property type="term" value="C:proteasome complex"/>
    <property type="evidence" value="ECO:0007669"/>
    <property type="project" value="UniProtKB-KW"/>
</dbReference>
<dbReference type="PANTHER" id="PTHR32194">
    <property type="entry name" value="METALLOPROTEASE TLDD"/>
    <property type="match status" value="1"/>
</dbReference>
<evidence type="ECO:0000313" key="5">
    <source>
        <dbReference type="EMBL" id="KAF8819301.1"/>
    </source>
</evidence>
<keyword evidence="1 4" id="KW-0963">Cytoplasm</keyword>
<comment type="similarity">
    <text evidence="4">Belongs to the peptidase T1B family.</text>
</comment>
<dbReference type="Proteomes" id="UP000823046">
    <property type="component" value="Unassembled WGS sequence"/>
</dbReference>
<dbReference type="CDD" id="cd03759">
    <property type="entry name" value="proteasome_beta_type_3"/>
    <property type="match status" value="1"/>
</dbReference>
<proteinExistence type="inferred from homology"/>
<reference evidence="5 6" key="1">
    <citation type="journal article" date="2020" name="bioRxiv">
        <title>Metabolic contributions of an alphaproteobacterial endosymbiont in the apicomplexan Cardiosporidium cionae.</title>
        <authorList>
            <person name="Hunter E.S."/>
            <person name="Paight C.J."/>
            <person name="Lane C.E."/>
        </authorList>
    </citation>
    <scope>NUCLEOTIDE SEQUENCE [LARGE SCALE GENOMIC DNA]</scope>
    <source>
        <strain evidence="5">ESH_2018</strain>
    </source>
</reference>
<keyword evidence="3 4" id="KW-0539">Nucleus</keyword>
<comment type="subunit">
    <text evidence="4">Component of the proteasome complex.</text>
</comment>
<evidence type="ECO:0000256" key="4">
    <source>
        <dbReference type="RuleBase" id="RU004203"/>
    </source>
</evidence>
<comment type="function">
    <text evidence="4">Component of the proteasome, a multicatalytic proteinase complex which is characterized by its ability to cleave peptides with Arg, Phe, Tyr, Leu, and Glu adjacent to the leaving group at neutral or slightly basic pH. The proteasome has an ATP-dependent proteolytic activity.</text>
</comment>
<comment type="subcellular location">
    <subcellularLocation>
        <location evidence="4">Cytoplasm</location>
    </subcellularLocation>
    <subcellularLocation>
        <location evidence="4">Nucleus</location>
    </subcellularLocation>
</comment>
<dbReference type="InterPro" id="IPR033811">
    <property type="entry name" value="Proteasome_beta_3"/>
</dbReference>
<dbReference type="InterPro" id="IPR016050">
    <property type="entry name" value="Proteasome_bsu_CS"/>
</dbReference>